<comment type="similarity">
    <text evidence="2">Belongs to the metallo-dependent hydrolases superfamily. Hydantoinase/dihydropyrimidinase family.</text>
</comment>
<dbReference type="Proteomes" id="UP000660021">
    <property type="component" value="Unassembled WGS sequence"/>
</dbReference>
<dbReference type="PANTHER" id="PTHR11647">
    <property type="entry name" value="HYDRANTOINASE/DIHYDROPYRIMIDINASE FAMILY MEMBER"/>
    <property type="match status" value="1"/>
</dbReference>
<accession>A0ABR7HRR1</accession>
<proteinExistence type="inferred from homology"/>
<dbReference type="GO" id="GO:0004157">
    <property type="term" value="F:dihydropyrimidinase activity"/>
    <property type="evidence" value="ECO:0007669"/>
    <property type="project" value="UniProtKB-EC"/>
</dbReference>
<dbReference type="InterPro" id="IPR011059">
    <property type="entry name" value="Metal-dep_hydrolase_composite"/>
</dbReference>
<dbReference type="InterPro" id="IPR011778">
    <property type="entry name" value="Hydantoinase/dihydroPyrase"/>
</dbReference>
<dbReference type="EC" id="3.5.2.2" evidence="6"/>
<name>A0ABR7HRR1_9FIRM</name>
<dbReference type="InterPro" id="IPR050378">
    <property type="entry name" value="Metallo-dep_Hydrolases_sf"/>
</dbReference>
<comment type="caution">
    <text evidence="6">The sequence shown here is derived from an EMBL/GenBank/DDBJ whole genome shotgun (WGS) entry which is preliminary data.</text>
</comment>
<dbReference type="Gene3D" id="3.20.20.140">
    <property type="entry name" value="Metal-dependent hydrolases"/>
    <property type="match status" value="1"/>
</dbReference>
<dbReference type="PANTHER" id="PTHR11647:SF1">
    <property type="entry name" value="COLLAPSIN RESPONSE MEDIATOR PROTEIN"/>
    <property type="match status" value="1"/>
</dbReference>
<dbReference type="NCBIfam" id="TIGR02033">
    <property type="entry name" value="D-hydantoinase"/>
    <property type="match status" value="1"/>
</dbReference>
<dbReference type="EMBL" id="JACOPR010000002">
    <property type="protein sequence ID" value="MBC5730224.1"/>
    <property type="molecule type" value="Genomic_DNA"/>
</dbReference>
<dbReference type="CDD" id="cd01314">
    <property type="entry name" value="D-HYD"/>
    <property type="match status" value="1"/>
</dbReference>
<dbReference type="InterPro" id="IPR032466">
    <property type="entry name" value="Metal_Hydrolase"/>
</dbReference>
<organism evidence="6 7">
    <name type="scientific">Pseudoflavonifractor hominis</name>
    <dbReference type="NCBI Taxonomy" id="2763059"/>
    <lineage>
        <taxon>Bacteria</taxon>
        <taxon>Bacillati</taxon>
        <taxon>Bacillota</taxon>
        <taxon>Clostridia</taxon>
        <taxon>Eubacteriales</taxon>
        <taxon>Oscillospiraceae</taxon>
        <taxon>Pseudoflavonifractor</taxon>
    </lineage>
</organism>
<evidence type="ECO:0000313" key="7">
    <source>
        <dbReference type="Proteomes" id="UP000660021"/>
    </source>
</evidence>
<evidence type="ECO:0000256" key="2">
    <source>
        <dbReference type="ARBA" id="ARBA00008829"/>
    </source>
</evidence>
<keyword evidence="4 6" id="KW-0378">Hydrolase</keyword>
<evidence type="ECO:0000259" key="5">
    <source>
        <dbReference type="Pfam" id="PF01979"/>
    </source>
</evidence>
<protein>
    <submittedName>
        <fullName evidence="6">Dihydropyrimidinase</fullName>
        <ecNumber evidence="6">3.5.2.2</ecNumber>
    </submittedName>
</protein>
<evidence type="ECO:0000256" key="4">
    <source>
        <dbReference type="ARBA" id="ARBA00022801"/>
    </source>
</evidence>
<keyword evidence="7" id="KW-1185">Reference proteome</keyword>
<gene>
    <name evidence="6" type="primary">hydA</name>
    <name evidence="6" type="ORF">H8S34_05160</name>
</gene>
<dbReference type="Gene3D" id="2.30.40.10">
    <property type="entry name" value="Urease, subunit C, domain 1"/>
    <property type="match status" value="1"/>
</dbReference>
<comment type="cofactor">
    <cofactor evidence="1">
        <name>Zn(2+)</name>
        <dbReference type="ChEBI" id="CHEBI:29105"/>
    </cofactor>
</comment>
<dbReference type="SUPFAM" id="SSF51338">
    <property type="entry name" value="Composite domain of metallo-dependent hydrolases"/>
    <property type="match status" value="1"/>
</dbReference>
<reference evidence="6 7" key="1">
    <citation type="submission" date="2020-08" db="EMBL/GenBank/DDBJ databases">
        <title>Genome public.</title>
        <authorList>
            <person name="Liu C."/>
            <person name="Sun Q."/>
        </authorList>
    </citation>
    <scope>NUCLEOTIDE SEQUENCE [LARGE SCALE GENOMIC DNA]</scope>
    <source>
        <strain evidence="6 7">New-38</strain>
    </source>
</reference>
<sequence length="460" mass="50623">MSILIQNGTLILPDGPVKADLRVDAGKIAEIGPALSADGCQVIDAGGKLVFPGFIDTHTHFEMNKGTDRETADNWETGTRAALAGGTTCVLDFAEPEHGHSLQSALDEWHSRADGHASCNYSFHMTIVDWDARIREELPKMTEQGITSYKVYLAYHGMRIPDGVAYEVIKAVGKEGGVVGCHCENGDLIDEAIAELKKAGMLTPASHPLAHSDLIESEAVNRWLNLAEQAGYPVNVVHLSTQRGLEEALMARSHGQSLYLESCPQYFTMTDEKYHLPGFESAKYVFSPPLRKQEDVDALWEALGEDEIDTIGTDHCSFNYATTKHLGKDDFSAIPPGIPGVEHRPALMYTYGVRQEHISELQMMKTLSENPAKLFGMFPQKGTLAVGSDADIVIFDPNYTWCIRAAEQYQNVDYTPYEGMEMAGRTETVLLGGEVAVEDGKVVKEGLGKFVHRGPSQFWR</sequence>
<dbReference type="SUPFAM" id="SSF51556">
    <property type="entry name" value="Metallo-dependent hydrolases"/>
    <property type="match status" value="1"/>
</dbReference>
<feature type="domain" description="Amidohydrolase-related" evidence="5">
    <location>
        <begin position="49"/>
        <end position="435"/>
    </location>
</feature>
<dbReference type="InterPro" id="IPR006680">
    <property type="entry name" value="Amidohydro-rel"/>
</dbReference>
<keyword evidence="3" id="KW-0479">Metal-binding</keyword>
<dbReference type="Pfam" id="PF01979">
    <property type="entry name" value="Amidohydro_1"/>
    <property type="match status" value="1"/>
</dbReference>
<evidence type="ECO:0000313" key="6">
    <source>
        <dbReference type="EMBL" id="MBC5730224.1"/>
    </source>
</evidence>
<evidence type="ECO:0000256" key="3">
    <source>
        <dbReference type="ARBA" id="ARBA00022723"/>
    </source>
</evidence>
<dbReference type="RefSeq" id="WP_186963221.1">
    <property type="nucleotide sequence ID" value="NZ_JACOPR010000002.1"/>
</dbReference>
<evidence type="ECO:0000256" key="1">
    <source>
        <dbReference type="ARBA" id="ARBA00001947"/>
    </source>
</evidence>